<dbReference type="Proteomes" id="UP000324767">
    <property type="component" value="Unassembled WGS sequence"/>
</dbReference>
<evidence type="ECO:0000313" key="1">
    <source>
        <dbReference type="EMBL" id="KAA6407417.1"/>
    </source>
</evidence>
<dbReference type="EMBL" id="VXIT01000017">
    <property type="protein sequence ID" value="KAA6407417.1"/>
    <property type="molecule type" value="Genomic_DNA"/>
</dbReference>
<comment type="caution">
    <text evidence="1">The sequence shown here is derived from an EMBL/GenBank/DDBJ whole genome shotgun (WGS) entry which is preliminary data.</text>
</comment>
<evidence type="ECO:0000313" key="2">
    <source>
        <dbReference type="Proteomes" id="UP000324767"/>
    </source>
</evidence>
<sequence>MPPDQLLDELDAHRMMLLRQMHRRIEAAIDPYLQEFNARTARHGVPQGSMIFGLPQHQAFPTIEQISSYGGFGGQGSSFSQPLEVFVLQFEIEGVTMLPTGKARTPAAAAR</sequence>
<dbReference type="AlphaFoldDB" id="A0A5M8PDK7"/>
<gene>
    <name evidence="1" type="ORF">FRX48_08660</name>
</gene>
<organism evidence="1 2">
    <name type="scientific">Lasallia pustulata</name>
    <dbReference type="NCBI Taxonomy" id="136370"/>
    <lineage>
        <taxon>Eukaryota</taxon>
        <taxon>Fungi</taxon>
        <taxon>Dikarya</taxon>
        <taxon>Ascomycota</taxon>
        <taxon>Pezizomycotina</taxon>
        <taxon>Lecanoromycetes</taxon>
        <taxon>OSLEUM clade</taxon>
        <taxon>Umbilicariomycetidae</taxon>
        <taxon>Umbilicariales</taxon>
        <taxon>Umbilicariaceae</taxon>
        <taxon>Lasallia</taxon>
    </lineage>
</organism>
<proteinExistence type="predicted"/>
<name>A0A5M8PDK7_9LECA</name>
<reference evidence="1 2" key="1">
    <citation type="submission" date="2019-09" db="EMBL/GenBank/DDBJ databases">
        <title>The hologenome of the rock-dwelling lichen Lasallia pustulata.</title>
        <authorList>
            <person name="Greshake Tzovaras B."/>
            <person name="Segers F."/>
            <person name="Bicker A."/>
            <person name="Dal Grande F."/>
            <person name="Otte J."/>
            <person name="Hankeln T."/>
            <person name="Schmitt I."/>
            <person name="Ebersberger I."/>
        </authorList>
    </citation>
    <scope>NUCLEOTIDE SEQUENCE [LARGE SCALE GENOMIC DNA]</scope>
    <source>
        <strain evidence="1">A1-1</strain>
    </source>
</reference>
<protein>
    <submittedName>
        <fullName evidence="1">Uncharacterized protein</fullName>
    </submittedName>
</protein>
<accession>A0A5M8PDK7</accession>